<sequence length="307" mass="33523">MRSGLDKPGALPLLILIAFSLLTLVPSLPNLYHSKFADFSFYTGAARQVPLLQDSVSELARKAPPLNEVRKSWVLQSSPRSRGNRPPLTARVANAAAVPASETTVLANKSQHPSLTRESSFSFSRRARAFRTYFIQQLDDYPFLTSFSNRTLGADSTHPYPTITPNESSPALDNESPPSILSYNNSSDSIDEPLVLFAASFRDMYQQACHVAIDFGKRVGLHRANYAKSIFLPEQIIGVPTSLIHKPATRNPAVSDQDLFTPSEQAPPQQKVGAEDSTDAAAGRHSQELHGSCMAVVIGLVAGIMWF</sequence>
<gene>
    <name evidence="2" type="ORF">PEGY_LOCUS972</name>
</gene>
<protein>
    <submittedName>
        <fullName evidence="2">Uncharacterized protein</fullName>
    </submittedName>
</protein>
<feature type="compositionally biased region" description="Polar residues" evidence="1">
    <location>
        <begin position="252"/>
        <end position="268"/>
    </location>
</feature>
<keyword evidence="3" id="KW-1185">Reference proteome</keyword>
<name>A0A9W4K299_9EURO</name>
<dbReference type="EMBL" id="CAJVRC010000836">
    <property type="protein sequence ID" value="CAG8887029.1"/>
    <property type="molecule type" value="Genomic_DNA"/>
</dbReference>
<comment type="caution">
    <text evidence="2">The sequence shown here is derived from an EMBL/GenBank/DDBJ whole genome shotgun (WGS) entry which is preliminary data.</text>
</comment>
<proteinExistence type="predicted"/>
<dbReference type="Proteomes" id="UP001154252">
    <property type="component" value="Unassembled WGS sequence"/>
</dbReference>
<feature type="compositionally biased region" description="Polar residues" evidence="1">
    <location>
        <begin position="163"/>
        <end position="184"/>
    </location>
</feature>
<feature type="region of interest" description="Disordered" evidence="1">
    <location>
        <begin position="154"/>
        <end position="184"/>
    </location>
</feature>
<evidence type="ECO:0000313" key="3">
    <source>
        <dbReference type="Proteomes" id="UP001154252"/>
    </source>
</evidence>
<evidence type="ECO:0000256" key="1">
    <source>
        <dbReference type="SAM" id="MobiDB-lite"/>
    </source>
</evidence>
<feature type="region of interest" description="Disordered" evidence="1">
    <location>
        <begin position="252"/>
        <end position="285"/>
    </location>
</feature>
<accession>A0A9W4K299</accession>
<evidence type="ECO:0000313" key="2">
    <source>
        <dbReference type="EMBL" id="CAG8887029.1"/>
    </source>
</evidence>
<dbReference type="AlphaFoldDB" id="A0A9W4K299"/>
<organism evidence="2 3">
    <name type="scientific">Penicillium egyptiacum</name>
    <dbReference type="NCBI Taxonomy" id="1303716"/>
    <lineage>
        <taxon>Eukaryota</taxon>
        <taxon>Fungi</taxon>
        <taxon>Dikarya</taxon>
        <taxon>Ascomycota</taxon>
        <taxon>Pezizomycotina</taxon>
        <taxon>Eurotiomycetes</taxon>
        <taxon>Eurotiomycetidae</taxon>
        <taxon>Eurotiales</taxon>
        <taxon>Aspergillaceae</taxon>
        <taxon>Penicillium</taxon>
    </lineage>
</organism>
<dbReference type="OrthoDB" id="4344543at2759"/>
<reference evidence="2" key="1">
    <citation type="submission" date="2021-07" db="EMBL/GenBank/DDBJ databases">
        <authorList>
            <person name="Branca A.L. A."/>
        </authorList>
    </citation>
    <scope>NUCLEOTIDE SEQUENCE</scope>
</reference>